<reference evidence="3" key="2">
    <citation type="journal article" date="2017" name="Nat. Plants">
        <title>The Aegilops tauschii genome reveals multiple impacts of transposons.</title>
        <authorList>
            <person name="Zhao G."/>
            <person name="Zou C."/>
            <person name="Li K."/>
            <person name="Wang K."/>
            <person name="Li T."/>
            <person name="Gao L."/>
            <person name="Zhang X."/>
            <person name="Wang H."/>
            <person name="Yang Z."/>
            <person name="Liu X."/>
            <person name="Jiang W."/>
            <person name="Mao L."/>
            <person name="Kong X."/>
            <person name="Jiao Y."/>
            <person name="Jia J."/>
        </authorList>
    </citation>
    <scope>NUCLEOTIDE SEQUENCE [LARGE SCALE GENOMIC DNA]</scope>
    <source>
        <strain evidence="3">cv. AL8/78</strain>
    </source>
</reference>
<reference evidence="2" key="3">
    <citation type="journal article" date="2017" name="Nature">
        <title>Genome sequence of the progenitor of the wheat D genome Aegilops tauschii.</title>
        <authorList>
            <person name="Luo M.C."/>
            <person name="Gu Y.Q."/>
            <person name="Puiu D."/>
            <person name="Wang H."/>
            <person name="Twardziok S.O."/>
            <person name="Deal K.R."/>
            <person name="Huo N."/>
            <person name="Zhu T."/>
            <person name="Wang L."/>
            <person name="Wang Y."/>
            <person name="McGuire P.E."/>
            <person name="Liu S."/>
            <person name="Long H."/>
            <person name="Ramasamy R.K."/>
            <person name="Rodriguez J.C."/>
            <person name="Van S.L."/>
            <person name="Yuan L."/>
            <person name="Wang Z."/>
            <person name="Xia Z."/>
            <person name="Xiao L."/>
            <person name="Anderson O.D."/>
            <person name="Ouyang S."/>
            <person name="Liang Y."/>
            <person name="Zimin A.V."/>
            <person name="Pertea G."/>
            <person name="Qi P."/>
            <person name="Bennetzen J.L."/>
            <person name="Dai X."/>
            <person name="Dawson M.W."/>
            <person name="Muller H.G."/>
            <person name="Kugler K."/>
            <person name="Rivarola-Duarte L."/>
            <person name="Spannagl M."/>
            <person name="Mayer K.F.X."/>
            <person name="Lu F.H."/>
            <person name="Bevan M.W."/>
            <person name="Leroy P."/>
            <person name="Li P."/>
            <person name="You F.M."/>
            <person name="Sun Q."/>
            <person name="Liu Z."/>
            <person name="Lyons E."/>
            <person name="Wicker T."/>
            <person name="Salzberg S.L."/>
            <person name="Devos K.M."/>
            <person name="Dvorak J."/>
        </authorList>
    </citation>
    <scope>NUCLEOTIDE SEQUENCE [LARGE SCALE GENOMIC DNA]</scope>
    <source>
        <strain evidence="2">cv. AL8/78</strain>
    </source>
</reference>
<dbReference type="PANTHER" id="PTHR45766">
    <property type="entry name" value="DNA ANNEALING HELICASE AND ENDONUCLEASE ZRANB3 FAMILY MEMBER"/>
    <property type="match status" value="1"/>
</dbReference>
<dbReference type="GO" id="GO:0004520">
    <property type="term" value="F:DNA endonuclease activity"/>
    <property type="evidence" value="ECO:0007669"/>
    <property type="project" value="TreeGrafter"/>
</dbReference>
<reference evidence="3" key="1">
    <citation type="journal article" date="2014" name="Science">
        <title>Ancient hybridizations among the ancestral genomes of bread wheat.</title>
        <authorList>
            <consortium name="International Wheat Genome Sequencing Consortium,"/>
            <person name="Marcussen T."/>
            <person name="Sandve S.R."/>
            <person name="Heier L."/>
            <person name="Spannagl M."/>
            <person name="Pfeifer M."/>
            <person name="Jakobsen K.S."/>
            <person name="Wulff B.B."/>
            <person name="Steuernagel B."/>
            <person name="Mayer K.F."/>
            <person name="Olsen O.A."/>
        </authorList>
    </citation>
    <scope>NUCLEOTIDE SEQUENCE [LARGE SCALE GENOMIC DNA]</scope>
    <source>
        <strain evidence="3">cv. AL8/78</strain>
    </source>
</reference>
<dbReference type="Proteomes" id="UP000015105">
    <property type="component" value="Chromosome 5D"/>
</dbReference>
<organism evidence="2 3">
    <name type="scientific">Aegilops tauschii subsp. strangulata</name>
    <name type="common">Goatgrass</name>
    <dbReference type="NCBI Taxonomy" id="200361"/>
    <lineage>
        <taxon>Eukaryota</taxon>
        <taxon>Viridiplantae</taxon>
        <taxon>Streptophyta</taxon>
        <taxon>Embryophyta</taxon>
        <taxon>Tracheophyta</taxon>
        <taxon>Spermatophyta</taxon>
        <taxon>Magnoliopsida</taxon>
        <taxon>Liliopsida</taxon>
        <taxon>Poales</taxon>
        <taxon>Poaceae</taxon>
        <taxon>BOP clade</taxon>
        <taxon>Pooideae</taxon>
        <taxon>Triticodae</taxon>
        <taxon>Triticeae</taxon>
        <taxon>Triticinae</taxon>
        <taxon>Aegilops</taxon>
    </lineage>
</organism>
<dbReference type="GO" id="GO:0031297">
    <property type="term" value="P:replication fork processing"/>
    <property type="evidence" value="ECO:0007669"/>
    <property type="project" value="TreeGrafter"/>
</dbReference>
<dbReference type="Gramene" id="AET5Gv20678600.8">
    <property type="protein sequence ID" value="AET5Gv20678600.8"/>
    <property type="gene ID" value="AET5Gv20678600"/>
</dbReference>
<keyword evidence="1" id="KW-0378">Hydrolase</keyword>
<keyword evidence="3" id="KW-1185">Reference proteome</keyword>
<dbReference type="GO" id="GO:0043596">
    <property type="term" value="C:nuclear replication fork"/>
    <property type="evidence" value="ECO:0007669"/>
    <property type="project" value="TreeGrafter"/>
</dbReference>
<dbReference type="EnsemblPlants" id="AET5Gv20678600.8">
    <property type="protein sequence ID" value="AET5Gv20678600.8"/>
    <property type="gene ID" value="AET5Gv20678600"/>
</dbReference>
<dbReference type="EnsemblPlants" id="AET5Gv20678600.7">
    <property type="protein sequence ID" value="AET5Gv20678600.7"/>
    <property type="gene ID" value="AET5Gv20678600"/>
</dbReference>
<dbReference type="AlphaFoldDB" id="A0A453L964"/>
<dbReference type="Gramene" id="AET5Gv20678600.7">
    <property type="protein sequence ID" value="AET5Gv20678600.7"/>
    <property type="gene ID" value="AET5Gv20678600"/>
</dbReference>
<dbReference type="PANTHER" id="PTHR45766:SF5">
    <property type="entry name" value="SNF2 DOMAIN-CONTAINING PROTEIN _ HELICASE DOMAIN-CONTAINING PROTEIN _ HNH ENDONUCLEASE DOMAIN-CONTAINING PROTEIN"/>
    <property type="match status" value="1"/>
</dbReference>
<evidence type="ECO:0000313" key="3">
    <source>
        <dbReference type="Proteomes" id="UP000015105"/>
    </source>
</evidence>
<name>A0A453L964_AEGTS</name>
<evidence type="ECO:0000313" key="2">
    <source>
        <dbReference type="EnsemblPlants" id="AET5Gv20678600.8"/>
    </source>
</evidence>
<reference evidence="2" key="4">
    <citation type="submission" date="2019-03" db="UniProtKB">
        <authorList>
            <consortium name="EnsemblPlants"/>
        </authorList>
    </citation>
    <scope>IDENTIFICATION</scope>
</reference>
<proteinExistence type="predicted"/>
<accession>A0A453L964</accession>
<protein>
    <submittedName>
        <fullName evidence="2">Uncharacterized protein</fullName>
    </submittedName>
</protein>
<reference evidence="2" key="5">
    <citation type="journal article" date="2021" name="G3 (Bethesda)">
        <title>Aegilops tauschii genome assembly Aet v5.0 features greater sequence contiguity and improved annotation.</title>
        <authorList>
            <person name="Wang L."/>
            <person name="Zhu T."/>
            <person name="Rodriguez J.C."/>
            <person name="Deal K.R."/>
            <person name="Dubcovsky J."/>
            <person name="McGuire P.E."/>
            <person name="Lux T."/>
            <person name="Spannagl M."/>
            <person name="Mayer K.F.X."/>
            <person name="Baldrich P."/>
            <person name="Meyers B.C."/>
            <person name="Huo N."/>
            <person name="Gu Y.Q."/>
            <person name="Zhou H."/>
            <person name="Devos K.M."/>
            <person name="Bennetzen J.L."/>
            <person name="Unver T."/>
            <person name="Budak H."/>
            <person name="Gulick P.J."/>
            <person name="Galiba G."/>
            <person name="Kalapos B."/>
            <person name="Nelson D.R."/>
            <person name="Li P."/>
            <person name="You F.M."/>
            <person name="Luo M.C."/>
            <person name="Dvorak J."/>
        </authorList>
    </citation>
    <scope>NUCLEOTIDE SEQUENCE [LARGE SCALE GENOMIC DNA]</scope>
    <source>
        <strain evidence="2">cv. AL8/78</strain>
    </source>
</reference>
<evidence type="ECO:0000256" key="1">
    <source>
        <dbReference type="ARBA" id="ARBA00022801"/>
    </source>
</evidence>
<dbReference type="GO" id="GO:0016787">
    <property type="term" value="F:hydrolase activity"/>
    <property type="evidence" value="ECO:0007669"/>
    <property type="project" value="UniProtKB-KW"/>
</dbReference>
<dbReference type="GO" id="GO:0006281">
    <property type="term" value="P:DNA repair"/>
    <property type="evidence" value="ECO:0007669"/>
    <property type="project" value="TreeGrafter"/>
</dbReference>
<sequence length="100" mass="11062">MKLPRRLRDALLPFQLEGVKFGLRRQGRCLITDEMGLARLTRMGKQYVLIYLNAGNCNSLLLKGRGPSINSVSSCSALYLGGGIGTLGSFISSKRYSSWY</sequence>